<feature type="binding site" evidence="9">
    <location>
        <position position="291"/>
    </location>
    <ligand>
        <name>Zn(2+)</name>
        <dbReference type="ChEBI" id="CHEBI:29105"/>
        <label>2</label>
    </ligand>
</feature>
<feature type="binding site" evidence="9">
    <location>
        <position position="424"/>
    </location>
    <ligand>
        <name>Zn(2+)</name>
        <dbReference type="ChEBI" id="CHEBI:29105"/>
        <label>2</label>
    </ligand>
</feature>
<evidence type="ECO:0000256" key="8">
    <source>
        <dbReference type="PIRSR" id="PIRSR601952-1"/>
    </source>
</evidence>
<dbReference type="Proteomes" id="UP000770015">
    <property type="component" value="Unassembled WGS sequence"/>
</dbReference>
<dbReference type="Gene3D" id="3.40.720.10">
    <property type="entry name" value="Alkaline Phosphatase, subunit A"/>
    <property type="match status" value="1"/>
</dbReference>
<feature type="binding site" evidence="9">
    <location>
        <position position="38"/>
    </location>
    <ligand>
        <name>Mg(2+)</name>
        <dbReference type="ChEBI" id="CHEBI:18420"/>
    </ligand>
</feature>
<keyword evidence="14" id="KW-1185">Reference proteome</keyword>
<keyword evidence="7 9" id="KW-0460">Magnesium</keyword>
<accession>A0A9P9ACD5</accession>
<feature type="chain" id="PRO_5040325298" description="Alkaline phosphatase" evidence="12">
    <location>
        <begin position="20"/>
        <end position="503"/>
    </location>
</feature>
<evidence type="ECO:0000256" key="12">
    <source>
        <dbReference type="SAM" id="SignalP"/>
    </source>
</evidence>
<keyword evidence="4 9" id="KW-0479">Metal-binding</keyword>
<dbReference type="GO" id="GO:0000329">
    <property type="term" value="C:fungal-type vacuole membrane"/>
    <property type="evidence" value="ECO:0007669"/>
    <property type="project" value="TreeGrafter"/>
</dbReference>
<dbReference type="Gene3D" id="1.10.1200.140">
    <property type="entry name" value="Alkaline phosphatase, crown domain"/>
    <property type="match status" value="1"/>
</dbReference>
<organism evidence="13 14">
    <name type="scientific">Plectosphaerella plurivora</name>
    <dbReference type="NCBI Taxonomy" id="936078"/>
    <lineage>
        <taxon>Eukaryota</taxon>
        <taxon>Fungi</taxon>
        <taxon>Dikarya</taxon>
        <taxon>Ascomycota</taxon>
        <taxon>Pezizomycotina</taxon>
        <taxon>Sordariomycetes</taxon>
        <taxon>Hypocreomycetidae</taxon>
        <taxon>Glomerellales</taxon>
        <taxon>Plectosphaerellaceae</taxon>
        <taxon>Plectosphaerella</taxon>
    </lineage>
</organism>
<dbReference type="EMBL" id="JAGSXJ010000012">
    <property type="protein sequence ID" value="KAH6686859.1"/>
    <property type="molecule type" value="Genomic_DNA"/>
</dbReference>
<dbReference type="AlphaFoldDB" id="A0A9P9ACD5"/>
<dbReference type="Pfam" id="PF00245">
    <property type="entry name" value="Alk_phosphatase"/>
    <property type="match status" value="1"/>
</dbReference>
<feature type="binding site" evidence="9">
    <location>
        <position position="38"/>
    </location>
    <ligand>
        <name>Zn(2+)</name>
        <dbReference type="ChEBI" id="CHEBI:29105"/>
        <label>2</label>
    </ligand>
</feature>
<evidence type="ECO:0000256" key="4">
    <source>
        <dbReference type="ARBA" id="ARBA00022723"/>
    </source>
</evidence>
<dbReference type="PANTHER" id="PTHR11596">
    <property type="entry name" value="ALKALINE PHOSPHATASE"/>
    <property type="match status" value="1"/>
</dbReference>
<dbReference type="PANTHER" id="PTHR11596:SF5">
    <property type="entry name" value="ALKALINE PHOSPHATASE"/>
    <property type="match status" value="1"/>
</dbReference>
<dbReference type="PRINTS" id="PR00113">
    <property type="entry name" value="ALKPHPHTASE"/>
</dbReference>
<dbReference type="PROSITE" id="PS00123">
    <property type="entry name" value="ALKALINE_PHOSPHATASE"/>
    <property type="match status" value="1"/>
</dbReference>
<dbReference type="EC" id="3.1.3.1" evidence="2 11"/>
<dbReference type="SMART" id="SM00098">
    <property type="entry name" value="alkPPc"/>
    <property type="match status" value="1"/>
</dbReference>
<keyword evidence="12" id="KW-0732">Signal</keyword>
<proteinExistence type="inferred from homology"/>
<feature type="binding site" evidence="9">
    <location>
        <position position="295"/>
    </location>
    <ligand>
        <name>Zn(2+)</name>
        <dbReference type="ChEBI" id="CHEBI:29105"/>
        <label>2</label>
    </ligand>
</feature>
<evidence type="ECO:0000256" key="2">
    <source>
        <dbReference type="ARBA" id="ARBA00012647"/>
    </source>
</evidence>
<comment type="cofactor">
    <cofactor evidence="9">
        <name>Mg(2+)</name>
        <dbReference type="ChEBI" id="CHEBI:18420"/>
    </cofactor>
    <text evidence="9">Binds 1 Mg(2+) ion.</text>
</comment>
<dbReference type="CDD" id="cd16012">
    <property type="entry name" value="ALP"/>
    <property type="match status" value="1"/>
</dbReference>
<dbReference type="InterPro" id="IPR017850">
    <property type="entry name" value="Alkaline_phosphatase_core_sf"/>
</dbReference>
<dbReference type="InterPro" id="IPR018299">
    <property type="entry name" value="Alkaline_phosphatase_AS"/>
</dbReference>
<dbReference type="InterPro" id="IPR001952">
    <property type="entry name" value="Alkaline_phosphatase"/>
</dbReference>
<protein>
    <recommendedName>
        <fullName evidence="2 11">Alkaline phosphatase</fullName>
        <ecNumber evidence="2 11">3.1.3.1</ecNumber>
    </recommendedName>
</protein>
<feature type="signal peptide" evidence="12">
    <location>
        <begin position="1"/>
        <end position="19"/>
    </location>
</feature>
<evidence type="ECO:0000313" key="13">
    <source>
        <dbReference type="EMBL" id="KAH6686859.1"/>
    </source>
</evidence>
<comment type="similarity">
    <text evidence="1 10">Belongs to the alkaline phosphatase family.</text>
</comment>
<comment type="cofactor">
    <cofactor evidence="9">
        <name>Zn(2+)</name>
        <dbReference type="ChEBI" id="CHEBI:29105"/>
    </cofactor>
    <text evidence="9">Binds 2 Zn(2+) ions.</text>
</comment>
<evidence type="ECO:0000256" key="10">
    <source>
        <dbReference type="RuleBase" id="RU003946"/>
    </source>
</evidence>
<dbReference type="GO" id="GO:0046872">
    <property type="term" value="F:metal ion binding"/>
    <property type="evidence" value="ECO:0007669"/>
    <property type="project" value="UniProtKB-KW"/>
</dbReference>
<feature type="binding site" evidence="9">
    <location>
        <position position="333"/>
    </location>
    <ligand>
        <name>Zn(2+)</name>
        <dbReference type="ChEBI" id="CHEBI:29105"/>
        <label>2</label>
    </ligand>
</feature>
<keyword evidence="5 11" id="KW-0378">Hydrolase</keyword>
<feature type="binding site" evidence="9">
    <location>
        <position position="142"/>
    </location>
    <ligand>
        <name>Mg(2+)</name>
        <dbReference type="ChEBI" id="CHEBI:18420"/>
    </ligand>
</feature>
<name>A0A9P9ACD5_9PEZI</name>
<gene>
    <name evidence="13" type="ORF">F5X68DRAFT_232192</name>
</gene>
<sequence length="503" mass="54236">MRAATAFAAIGALAQTALAAAPETPAVQAKNVIYIVPDGYGQASQTLARDLYSLIETGTTGRNPKILSLPADELVCGLVKTHSANNLITDSASSGTAFAAGFKTLNNAISVLPDGSPVGSILEAAKLAGMRTALVVTSTINHATPAVYASHTETRRSLDTIADQEIGYSHPLGSVVDILFGGGRCSFFPQGHSRSCRSNKVDLWKYAEEQNFYIAQNRSGFDALNKGFTDIPMPFLGLFNDGDLRYEIDRKVTKDEPSLLEMVETALNTLHRATSCKEKGYFIMVEASRIDHAGHANDPAAHAVDTLMYNNVLKYVREWIDEHPDTILMSAADHETGGLTTNGYDPRPLNNAKHSGEHLQSIWNGRPSSADRRQFLVSEILPAAGLSDASDAEITTLLAASSLSAELTSLLSRRAGINWSTGGHTATDISLFGYAAESQRRELQADLAGVWDNTQLPRYIEKVLGVDMDAVTEKLRAAAAEDPTWLGKRGLEARMLPADEHNH</sequence>
<evidence type="ECO:0000256" key="7">
    <source>
        <dbReference type="ARBA" id="ARBA00022842"/>
    </source>
</evidence>
<dbReference type="InterPro" id="IPR042085">
    <property type="entry name" value="Ap_crown"/>
</dbReference>
<dbReference type="OrthoDB" id="7392499at2759"/>
<evidence type="ECO:0000256" key="3">
    <source>
        <dbReference type="ARBA" id="ARBA00022553"/>
    </source>
</evidence>
<evidence type="ECO:0000313" key="14">
    <source>
        <dbReference type="Proteomes" id="UP000770015"/>
    </source>
</evidence>
<evidence type="ECO:0000256" key="6">
    <source>
        <dbReference type="ARBA" id="ARBA00022833"/>
    </source>
</evidence>
<comment type="caution">
    <text evidence="13">The sequence shown here is derived from an EMBL/GenBank/DDBJ whole genome shotgun (WGS) entry which is preliminary data.</text>
</comment>
<feature type="active site" description="Phosphoserine intermediate" evidence="8">
    <location>
        <position position="91"/>
    </location>
</feature>
<evidence type="ECO:0000256" key="5">
    <source>
        <dbReference type="ARBA" id="ARBA00022801"/>
    </source>
</evidence>
<evidence type="ECO:0000256" key="11">
    <source>
        <dbReference type="RuleBase" id="RU003947"/>
    </source>
</evidence>
<feature type="binding site" evidence="9">
    <location>
        <position position="286"/>
    </location>
    <ligand>
        <name>Mg(2+)</name>
        <dbReference type="ChEBI" id="CHEBI:18420"/>
    </ligand>
</feature>
<feature type="binding site" evidence="9">
    <location>
        <position position="144"/>
    </location>
    <ligand>
        <name>Mg(2+)</name>
        <dbReference type="ChEBI" id="CHEBI:18420"/>
    </ligand>
</feature>
<dbReference type="GO" id="GO:0004035">
    <property type="term" value="F:alkaline phosphatase activity"/>
    <property type="evidence" value="ECO:0007669"/>
    <property type="project" value="UniProtKB-EC"/>
</dbReference>
<evidence type="ECO:0000256" key="9">
    <source>
        <dbReference type="PIRSR" id="PIRSR601952-2"/>
    </source>
</evidence>
<reference evidence="13" key="1">
    <citation type="journal article" date="2021" name="Nat. Commun.">
        <title>Genetic determinants of endophytism in the Arabidopsis root mycobiome.</title>
        <authorList>
            <person name="Mesny F."/>
            <person name="Miyauchi S."/>
            <person name="Thiergart T."/>
            <person name="Pickel B."/>
            <person name="Atanasova L."/>
            <person name="Karlsson M."/>
            <person name="Huettel B."/>
            <person name="Barry K.W."/>
            <person name="Haridas S."/>
            <person name="Chen C."/>
            <person name="Bauer D."/>
            <person name="Andreopoulos W."/>
            <person name="Pangilinan J."/>
            <person name="LaButti K."/>
            <person name="Riley R."/>
            <person name="Lipzen A."/>
            <person name="Clum A."/>
            <person name="Drula E."/>
            <person name="Henrissat B."/>
            <person name="Kohler A."/>
            <person name="Grigoriev I.V."/>
            <person name="Martin F.M."/>
            <person name="Hacquard S."/>
        </authorList>
    </citation>
    <scope>NUCLEOTIDE SEQUENCE</scope>
    <source>
        <strain evidence="13">MPI-SDFR-AT-0117</strain>
    </source>
</reference>
<keyword evidence="6 9" id="KW-0862">Zinc</keyword>
<evidence type="ECO:0000256" key="1">
    <source>
        <dbReference type="ARBA" id="ARBA00005984"/>
    </source>
</evidence>
<keyword evidence="3" id="KW-0597">Phosphoprotein</keyword>
<feature type="binding site" evidence="9">
    <location>
        <position position="334"/>
    </location>
    <ligand>
        <name>Zn(2+)</name>
        <dbReference type="ChEBI" id="CHEBI:29105"/>
        <label>2</label>
    </ligand>
</feature>
<dbReference type="SUPFAM" id="SSF53649">
    <property type="entry name" value="Alkaline phosphatase-like"/>
    <property type="match status" value="1"/>
</dbReference>
<comment type="catalytic activity">
    <reaction evidence="11">
        <text>a phosphate monoester + H2O = an alcohol + phosphate</text>
        <dbReference type="Rhea" id="RHEA:15017"/>
        <dbReference type="ChEBI" id="CHEBI:15377"/>
        <dbReference type="ChEBI" id="CHEBI:30879"/>
        <dbReference type="ChEBI" id="CHEBI:43474"/>
        <dbReference type="ChEBI" id="CHEBI:67140"/>
        <dbReference type="EC" id="3.1.3.1"/>
    </reaction>
</comment>